<reference evidence="1 2" key="1">
    <citation type="journal article" date="2010" name="Stand. Genomic Sci.">
        <title>Complete genome sequence of Olsenella uli type strain (VPI D76D-27C).</title>
        <authorList>
            <person name="Goker M."/>
            <person name="Held B."/>
            <person name="Lucas S."/>
            <person name="Nolan M."/>
            <person name="Yasawong M."/>
            <person name="Glavina Del Rio T."/>
            <person name="Tice H."/>
            <person name="Cheng J.F."/>
            <person name="Bruce D."/>
            <person name="Detter J.C."/>
            <person name="Tapia R."/>
            <person name="Han C."/>
            <person name="Goodwin L."/>
            <person name="Pitluck S."/>
            <person name="Liolios K."/>
            <person name="Ivanova N."/>
            <person name="Mavromatis K."/>
            <person name="Mikhailova N."/>
            <person name="Pati A."/>
            <person name="Chen A."/>
            <person name="Palaniappan K."/>
            <person name="Land M."/>
            <person name="Hauser L."/>
            <person name="Chang Y.J."/>
            <person name="Jeffries C.D."/>
            <person name="Rohde M."/>
            <person name="Sikorski J."/>
            <person name="Pukall R."/>
            <person name="Woyke T."/>
            <person name="Bristow J."/>
            <person name="Eisen J.A."/>
            <person name="Markowitz V."/>
            <person name="Hugenholtz P."/>
            <person name="Kyrpides N.C."/>
            <person name="Klenk H.P."/>
            <person name="Lapidus A."/>
        </authorList>
    </citation>
    <scope>NUCLEOTIDE SEQUENCE [LARGE SCALE GENOMIC DNA]</scope>
    <source>
        <strain evidence="2">ATCC 49627 / DSM 7084 / CIP 109912 / JCM 12494 / NCIMB 702895 / VPI D76D-27C</strain>
    </source>
</reference>
<organism evidence="1 2">
    <name type="scientific">Olsenella uli (strain ATCC 49627 / DSM 7084 / CCUG 31166 / CIP 109912 / JCM 12494 / LMG 11480 / NCIMB 702895 / VPI D76D-27C)</name>
    <name type="common">Lactobacillus uli</name>
    <dbReference type="NCBI Taxonomy" id="633147"/>
    <lineage>
        <taxon>Bacteria</taxon>
        <taxon>Bacillati</taxon>
        <taxon>Actinomycetota</taxon>
        <taxon>Coriobacteriia</taxon>
        <taxon>Coriobacteriales</taxon>
        <taxon>Atopobiaceae</taxon>
        <taxon>Olsenella</taxon>
    </lineage>
</organism>
<evidence type="ECO:0000313" key="1">
    <source>
        <dbReference type="EMBL" id="ADK68337.1"/>
    </source>
</evidence>
<gene>
    <name evidence="1" type="ordered locus">Olsu_1231</name>
</gene>
<proteinExistence type="predicted"/>
<dbReference type="AlphaFoldDB" id="E1QW34"/>
<name>E1QW34_OLSUV</name>
<sequence>MQANLSGNDKDTLDAYERDFIGRFAHSSSAIEGRTLSPIETQLVPESRHEVAQRPPGRGAVVSGGHLYFPRGSGVWCSLVAHLLWEKRAASLNPIDRITKQQVTGLL</sequence>
<accession>E1QW34</accession>
<keyword evidence="2" id="KW-1185">Reference proteome</keyword>
<dbReference type="EMBL" id="CP002106">
    <property type="protein sequence ID" value="ADK68337.1"/>
    <property type="molecule type" value="Genomic_DNA"/>
</dbReference>
<evidence type="ECO:0000313" key="2">
    <source>
        <dbReference type="Proteomes" id="UP000000333"/>
    </source>
</evidence>
<dbReference type="Proteomes" id="UP000000333">
    <property type="component" value="Chromosome"/>
</dbReference>
<dbReference type="KEGG" id="ols:Olsu_1231"/>
<protein>
    <submittedName>
        <fullName evidence="1">Uncharacterized protein</fullName>
    </submittedName>
</protein>
<dbReference type="HOGENOM" id="CLU_2207353_0_0_11"/>